<dbReference type="Proteomes" id="UP000095384">
    <property type="component" value="Unassembled WGS sequence"/>
</dbReference>
<evidence type="ECO:0000313" key="1">
    <source>
        <dbReference type="EMBL" id="CUN73428.1"/>
    </source>
</evidence>
<reference evidence="1 2" key="1">
    <citation type="submission" date="2015-09" db="EMBL/GenBank/DDBJ databases">
        <authorList>
            <consortium name="Pathogen Informatics"/>
        </authorList>
    </citation>
    <scope>NUCLEOTIDE SEQUENCE [LARGE SCALE GENOMIC DNA]</scope>
    <source>
        <strain evidence="1 2">2789STDY5608860</strain>
    </source>
</reference>
<dbReference type="EMBL" id="CYYW01000004">
    <property type="protein sequence ID" value="CUN73428.1"/>
    <property type="molecule type" value="Genomic_DNA"/>
</dbReference>
<sequence>MVLLGDVEFYMHLLFFLREKYIALYERIKLYLLNRLTPVCILDI</sequence>
<protein>
    <submittedName>
        <fullName evidence="1">Uncharacterized protein</fullName>
    </submittedName>
</protein>
<organism evidence="1 2">
    <name type="scientific">Agathobacter rectalis</name>
    <dbReference type="NCBI Taxonomy" id="39491"/>
    <lineage>
        <taxon>Bacteria</taxon>
        <taxon>Bacillati</taxon>
        <taxon>Bacillota</taxon>
        <taxon>Clostridia</taxon>
        <taxon>Lachnospirales</taxon>
        <taxon>Lachnospiraceae</taxon>
        <taxon>Agathobacter</taxon>
    </lineage>
</organism>
<gene>
    <name evidence="1" type="ORF">ERS852417_00897</name>
</gene>
<name>A0A173ZE09_9FIRM</name>
<proteinExistence type="predicted"/>
<accession>A0A173ZE09</accession>
<evidence type="ECO:0000313" key="2">
    <source>
        <dbReference type="Proteomes" id="UP000095384"/>
    </source>
</evidence>
<dbReference type="AlphaFoldDB" id="A0A173ZE09"/>